<protein>
    <submittedName>
        <fullName evidence="4">Uncharacterized protein LOC109082021 isoform X2</fullName>
    </submittedName>
</protein>
<dbReference type="SMR" id="A0A9R0AQY7"/>
<name>A0A9R0AQY7_CYPCA</name>
<dbReference type="GeneID" id="109082021"/>
<dbReference type="Pfam" id="PF00632">
    <property type="entry name" value="HECT"/>
    <property type="match status" value="1"/>
</dbReference>
<dbReference type="InterPro" id="IPR000569">
    <property type="entry name" value="HECT_dom"/>
</dbReference>
<sequence>MPKSSCKNCGVVMPLQFLALHIKSCNAEISSDEPEIVSIEEKEVNTTEVCPICENQFPREDIAYHASFCGDGFPADTLMPLLEDDAREGTSSTIDLLPHGSRTTEQSTSPTGVVNDMAGPSTMLADPTVPEWKRIMNASSAATLFRRVILREQQLEIPLRFSMDLHSDVEEREKAVIAFYKTQRTKWASPLHCVLEGDAAIGDGVSRYFISFAMQTLQSGFHINFGNADVTRLFEGQKDHLIPCASQPLIDSDLFLMAGRMVGHSFIHGGPGLPGISPAVVHVLLGGQLETATLVLEDCPDIDRRNTIQLLDGNRELSEDQKAAVNSLADMWELPRLTNLNRQYLHQRLLQHAILGRTASQIKQMRKGLKETGVWSILSERRDVAEAVFPCEKEVICSPQVMIDHIIWPTSEVVEDDDEEFPLETRAKIGMYLRHFIETAPATSRMNLLKFWTGWEVLSGQLKLEVVRGEFPKSSTCYQSLRIPGHFSTYEELKQALEASIGTSDTGFGLI</sequence>
<proteinExistence type="predicted"/>
<keyword evidence="2" id="KW-0732">Signal</keyword>
<dbReference type="Proteomes" id="UP001155660">
    <property type="component" value="Chromosome B24"/>
</dbReference>
<organism evidence="4">
    <name type="scientific">Cyprinus carpio</name>
    <name type="common">Common carp</name>
    <dbReference type="NCBI Taxonomy" id="7962"/>
    <lineage>
        <taxon>Eukaryota</taxon>
        <taxon>Metazoa</taxon>
        <taxon>Chordata</taxon>
        <taxon>Craniata</taxon>
        <taxon>Vertebrata</taxon>
        <taxon>Euteleostomi</taxon>
        <taxon>Actinopterygii</taxon>
        <taxon>Neopterygii</taxon>
        <taxon>Teleostei</taxon>
        <taxon>Ostariophysi</taxon>
        <taxon>Cypriniformes</taxon>
        <taxon>Cyprinidae</taxon>
        <taxon>Cyprininae</taxon>
        <taxon>Cyprinus</taxon>
    </lineage>
</organism>
<accession>A0A9R0AQY7</accession>
<evidence type="ECO:0000256" key="2">
    <source>
        <dbReference type="SAM" id="SignalP"/>
    </source>
</evidence>
<gene>
    <name evidence="4" type="primary">LOC109082021</name>
</gene>
<feature type="region of interest" description="Disordered" evidence="1">
    <location>
        <begin position="89"/>
        <end position="120"/>
    </location>
</feature>
<evidence type="ECO:0000259" key="3">
    <source>
        <dbReference type="Pfam" id="PF00632"/>
    </source>
</evidence>
<evidence type="ECO:0000313" key="4">
    <source>
        <dbReference type="RefSeq" id="XP_042607989.1"/>
    </source>
</evidence>
<dbReference type="RefSeq" id="XP_042607989.1">
    <property type="nucleotide sequence ID" value="XM_042752055.1"/>
</dbReference>
<feature type="signal peptide" evidence="2">
    <location>
        <begin position="1"/>
        <end position="27"/>
    </location>
</feature>
<feature type="chain" id="PRO_5040291545" evidence="2">
    <location>
        <begin position="28"/>
        <end position="511"/>
    </location>
</feature>
<feature type="compositionally biased region" description="Polar residues" evidence="1">
    <location>
        <begin position="101"/>
        <end position="112"/>
    </location>
</feature>
<dbReference type="AlphaFoldDB" id="A0A9R0AQY7"/>
<evidence type="ECO:0000256" key="1">
    <source>
        <dbReference type="SAM" id="MobiDB-lite"/>
    </source>
</evidence>
<dbReference type="GO" id="GO:0004842">
    <property type="term" value="F:ubiquitin-protein transferase activity"/>
    <property type="evidence" value="ECO:0007669"/>
    <property type="project" value="InterPro"/>
</dbReference>
<feature type="domain" description="HECT" evidence="3">
    <location>
        <begin position="238"/>
        <end position="510"/>
    </location>
</feature>
<reference evidence="4" key="1">
    <citation type="submission" date="2025-08" db="UniProtKB">
        <authorList>
            <consortium name="RefSeq"/>
        </authorList>
    </citation>
    <scope>IDENTIFICATION</scope>
    <source>
        <tissue evidence="4">Muscle</tissue>
    </source>
</reference>